<proteinExistence type="predicted"/>
<evidence type="ECO:0000313" key="3">
    <source>
        <dbReference type="Proteomes" id="UP001500503"/>
    </source>
</evidence>
<evidence type="ECO:0000313" key="2">
    <source>
        <dbReference type="EMBL" id="GAA4506053.1"/>
    </source>
</evidence>
<comment type="caution">
    <text evidence="2">The sequence shown here is derived from an EMBL/GenBank/DDBJ whole genome shotgun (WGS) entry which is preliminary data.</text>
</comment>
<keyword evidence="1" id="KW-0472">Membrane</keyword>
<keyword evidence="3" id="KW-1185">Reference proteome</keyword>
<protein>
    <recommendedName>
        <fullName evidence="4">MYXO-CTERM domain-containing protein</fullName>
    </recommendedName>
</protein>
<evidence type="ECO:0008006" key="4">
    <source>
        <dbReference type="Google" id="ProtNLM"/>
    </source>
</evidence>
<keyword evidence="1" id="KW-1133">Transmembrane helix</keyword>
<organism evidence="2 3">
    <name type="scientific">Actinoallomurus oryzae</name>
    <dbReference type="NCBI Taxonomy" id="502180"/>
    <lineage>
        <taxon>Bacteria</taxon>
        <taxon>Bacillati</taxon>
        <taxon>Actinomycetota</taxon>
        <taxon>Actinomycetes</taxon>
        <taxon>Streptosporangiales</taxon>
        <taxon>Thermomonosporaceae</taxon>
        <taxon>Actinoallomurus</taxon>
    </lineage>
</organism>
<dbReference type="RefSeq" id="WP_345469937.1">
    <property type="nucleotide sequence ID" value="NZ_BAABHF010000038.1"/>
</dbReference>
<accession>A0ABP8QMD4</accession>
<name>A0ABP8QMD4_9ACTN</name>
<feature type="transmembrane region" description="Helical" evidence="1">
    <location>
        <begin position="26"/>
        <end position="45"/>
    </location>
</feature>
<evidence type="ECO:0000256" key="1">
    <source>
        <dbReference type="SAM" id="Phobius"/>
    </source>
</evidence>
<keyword evidence="1" id="KW-0812">Transmembrane</keyword>
<dbReference type="EMBL" id="BAABHF010000038">
    <property type="protein sequence ID" value="GAA4506053.1"/>
    <property type="molecule type" value="Genomic_DNA"/>
</dbReference>
<dbReference type="Proteomes" id="UP001500503">
    <property type="component" value="Unassembled WGS sequence"/>
</dbReference>
<sequence length="50" mass="4913">MAIRLALAGVVLIVVGVLDLGGIGPITAVAGAVALVAAGVVWSTTRRRTS</sequence>
<reference evidence="3" key="1">
    <citation type="journal article" date="2019" name="Int. J. Syst. Evol. Microbiol.">
        <title>The Global Catalogue of Microorganisms (GCM) 10K type strain sequencing project: providing services to taxonomists for standard genome sequencing and annotation.</title>
        <authorList>
            <consortium name="The Broad Institute Genomics Platform"/>
            <consortium name="The Broad Institute Genome Sequencing Center for Infectious Disease"/>
            <person name="Wu L."/>
            <person name="Ma J."/>
        </authorList>
    </citation>
    <scope>NUCLEOTIDE SEQUENCE [LARGE SCALE GENOMIC DNA]</scope>
    <source>
        <strain evidence="3">JCM 17933</strain>
    </source>
</reference>
<gene>
    <name evidence="2" type="ORF">GCM10023191_062660</name>
</gene>